<evidence type="ECO:0000256" key="1">
    <source>
        <dbReference type="SAM" id="MobiDB-lite"/>
    </source>
</evidence>
<accession>A0A1S0TQM7</accession>
<dbReference type="EMBL" id="JH712295">
    <property type="protein sequence ID" value="EFO17668.1"/>
    <property type="molecule type" value="Genomic_DNA"/>
</dbReference>
<dbReference type="AlphaFoldDB" id="A0A1S0TQM7"/>
<evidence type="ECO:0000313" key="2">
    <source>
        <dbReference type="EMBL" id="EFO17668.1"/>
    </source>
</evidence>
<protein>
    <submittedName>
        <fullName evidence="2">Uncharacterized protein</fullName>
    </submittedName>
</protein>
<reference evidence="2" key="1">
    <citation type="submission" date="2012-04" db="EMBL/GenBank/DDBJ databases">
        <title>The Genome Sequence of Loa loa.</title>
        <authorList>
            <consortium name="The Broad Institute Genome Sequencing Platform"/>
            <consortium name="Broad Institute Genome Sequencing Center for Infectious Disease"/>
            <person name="Nutman T.B."/>
            <person name="Fink D.L."/>
            <person name="Russ C."/>
            <person name="Young S."/>
            <person name="Zeng Q."/>
            <person name="Gargeya S."/>
            <person name="Alvarado L."/>
            <person name="Berlin A."/>
            <person name="Chapman S.B."/>
            <person name="Chen Z."/>
            <person name="Freedman E."/>
            <person name="Gellesch M."/>
            <person name="Goldberg J."/>
            <person name="Griggs A."/>
            <person name="Gujja S."/>
            <person name="Heilman E.R."/>
            <person name="Heiman D."/>
            <person name="Howarth C."/>
            <person name="Mehta T."/>
            <person name="Neiman D."/>
            <person name="Pearson M."/>
            <person name="Roberts A."/>
            <person name="Saif S."/>
            <person name="Shea T."/>
            <person name="Shenoy N."/>
            <person name="Sisk P."/>
            <person name="Stolte C."/>
            <person name="Sykes S."/>
            <person name="White J."/>
            <person name="Yandava C."/>
            <person name="Haas B."/>
            <person name="Henn M.R."/>
            <person name="Nusbaum C."/>
            <person name="Birren B."/>
        </authorList>
    </citation>
    <scope>NUCLEOTIDE SEQUENCE [LARGE SCALE GENOMIC DNA]</scope>
</reference>
<sequence length="127" mass="13833">MLRTEKQRKTNINDTRNENLIWEFIIDGNDGNNDNVNGNNYNGDDDDDDDNDDDDSGDSDDNDDDDSGDSDDNDDADDNDVDDDYGDYGDDGAGYGNGVRGDINCRVPADTTAVVVTGRKAFSDNSS</sequence>
<gene>
    <name evidence="2" type="ORF">LOAG_10830</name>
</gene>
<dbReference type="RefSeq" id="XP_003146402.1">
    <property type="nucleotide sequence ID" value="XM_003146354.1"/>
</dbReference>
<organism evidence="2">
    <name type="scientific">Loa loa</name>
    <name type="common">Eye worm</name>
    <name type="synonym">Filaria loa</name>
    <dbReference type="NCBI Taxonomy" id="7209"/>
    <lineage>
        <taxon>Eukaryota</taxon>
        <taxon>Metazoa</taxon>
        <taxon>Ecdysozoa</taxon>
        <taxon>Nematoda</taxon>
        <taxon>Chromadorea</taxon>
        <taxon>Rhabditida</taxon>
        <taxon>Spirurina</taxon>
        <taxon>Spiruromorpha</taxon>
        <taxon>Filarioidea</taxon>
        <taxon>Onchocercidae</taxon>
        <taxon>Loa</taxon>
    </lineage>
</organism>
<proteinExistence type="predicted"/>
<feature type="region of interest" description="Disordered" evidence="1">
    <location>
        <begin position="26"/>
        <end position="102"/>
    </location>
</feature>
<dbReference type="KEGG" id="loa:LOAG_10830"/>
<dbReference type="InParanoid" id="A0A1S0TQM7"/>
<feature type="compositionally biased region" description="Low complexity" evidence="1">
    <location>
        <begin position="27"/>
        <end position="42"/>
    </location>
</feature>
<dbReference type="GeneID" id="9948278"/>
<feature type="compositionally biased region" description="Acidic residues" evidence="1">
    <location>
        <begin position="43"/>
        <end position="90"/>
    </location>
</feature>
<name>A0A1S0TQM7_LOALO</name>
<dbReference type="CTD" id="9948278"/>